<sequence>MLYTSRAFQVHCRSQFFELSDLIVNTFFTNTAERADHGV</sequence>
<accession>A0A087TX47</accession>
<feature type="non-terminal residue" evidence="1">
    <location>
        <position position="39"/>
    </location>
</feature>
<dbReference type="AlphaFoldDB" id="A0A087TX47"/>
<dbReference type="EMBL" id="KK117154">
    <property type="protein sequence ID" value="KFM69686.1"/>
    <property type="molecule type" value="Genomic_DNA"/>
</dbReference>
<reference evidence="1 2" key="1">
    <citation type="submission" date="2013-11" db="EMBL/GenBank/DDBJ databases">
        <title>Genome sequencing of Stegodyphus mimosarum.</title>
        <authorList>
            <person name="Bechsgaard J."/>
        </authorList>
    </citation>
    <scope>NUCLEOTIDE SEQUENCE [LARGE SCALE GENOMIC DNA]</scope>
</reference>
<name>A0A087TX47_STEMI</name>
<protein>
    <submittedName>
        <fullName evidence="1">Uncharacterized protein</fullName>
    </submittedName>
</protein>
<gene>
    <name evidence="1" type="ORF">X975_12438</name>
</gene>
<dbReference type="Proteomes" id="UP000054359">
    <property type="component" value="Unassembled WGS sequence"/>
</dbReference>
<keyword evidence="2" id="KW-1185">Reference proteome</keyword>
<proteinExistence type="predicted"/>
<organism evidence="1 2">
    <name type="scientific">Stegodyphus mimosarum</name>
    <name type="common">African social velvet spider</name>
    <dbReference type="NCBI Taxonomy" id="407821"/>
    <lineage>
        <taxon>Eukaryota</taxon>
        <taxon>Metazoa</taxon>
        <taxon>Ecdysozoa</taxon>
        <taxon>Arthropoda</taxon>
        <taxon>Chelicerata</taxon>
        <taxon>Arachnida</taxon>
        <taxon>Araneae</taxon>
        <taxon>Araneomorphae</taxon>
        <taxon>Entelegynae</taxon>
        <taxon>Eresoidea</taxon>
        <taxon>Eresidae</taxon>
        <taxon>Stegodyphus</taxon>
    </lineage>
</organism>
<evidence type="ECO:0000313" key="2">
    <source>
        <dbReference type="Proteomes" id="UP000054359"/>
    </source>
</evidence>
<evidence type="ECO:0000313" key="1">
    <source>
        <dbReference type="EMBL" id="KFM69686.1"/>
    </source>
</evidence>